<dbReference type="SUPFAM" id="SSF52540">
    <property type="entry name" value="P-loop containing nucleoside triphosphate hydrolases"/>
    <property type="match status" value="1"/>
</dbReference>
<dbReference type="PANTHER" id="PTHR23117:SF13">
    <property type="entry name" value="GUANYLATE KINASE"/>
    <property type="match status" value="1"/>
</dbReference>
<evidence type="ECO:0000256" key="8">
    <source>
        <dbReference type="ARBA" id="ARBA00022840"/>
    </source>
</evidence>
<evidence type="ECO:0000256" key="4">
    <source>
        <dbReference type="ARBA" id="ARBA00022490"/>
    </source>
</evidence>
<comment type="subcellular location">
    <subcellularLocation>
        <location evidence="1">Cytoplasm</location>
    </subcellularLocation>
</comment>
<dbReference type="AlphaFoldDB" id="A0A644T0M8"/>
<comment type="similarity">
    <text evidence="2">Belongs to the guanylate kinase family.</text>
</comment>
<keyword evidence="5 10" id="KW-0808">Transferase</keyword>
<dbReference type="HAMAP" id="MF_00328">
    <property type="entry name" value="Guanylate_kinase"/>
    <property type="match status" value="1"/>
</dbReference>
<dbReference type="EC" id="2.7.4.8" evidence="3"/>
<dbReference type="PANTHER" id="PTHR23117">
    <property type="entry name" value="GUANYLATE KINASE-RELATED"/>
    <property type="match status" value="1"/>
</dbReference>
<dbReference type="InterPro" id="IPR020590">
    <property type="entry name" value="Guanylate_kinase_CS"/>
</dbReference>
<dbReference type="GO" id="GO:0005829">
    <property type="term" value="C:cytosol"/>
    <property type="evidence" value="ECO:0007669"/>
    <property type="project" value="TreeGrafter"/>
</dbReference>
<dbReference type="FunFam" id="3.30.63.10:FF:000002">
    <property type="entry name" value="Guanylate kinase 1"/>
    <property type="match status" value="1"/>
</dbReference>
<feature type="domain" description="Guanylate kinase-like" evidence="9">
    <location>
        <begin position="19"/>
        <end position="197"/>
    </location>
</feature>
<reference evidence="10" key="1">
    <citation type="submission" date="2019-08" db="EMBL/GenBank/DDBJ databases">
        <authorList>
            <person name="Kucharzyk K."/>
            <person name="Murdoch R.W."/>
            <person name="Higgins S."/>
            <person name="Loffler F."/>
        </authorList>
    </citation>
    <scope>NUCLEOTIDE SEQUENCE</scope>
</reference>
<dbReference type="Gene3D" id="3.40.50.300">
    <property type="entry name" value="P-loop containing nucleotide triphosphate hydrolases"/>
    <property type="match status" value="2"/>
</dbReference>
<dbReference type="EMBL" id="VSSQ01000012">
    <property type="protein sequence ID" value="MPL60500.1"/>
    <property type="molecule type" value="Genomic_DNA"/>
</dbReference>
<dbReference type="Pfam" id="PF00625">
    <property type="entry name" value="Guanylate_kin"/>
    <property type="match status" value="1"/>
</dbReference>
<organism evidence="10">
    <name type="scientific">bioreactor metagenome</name>
    <dbReference type="NCBI Taxonomy" id="1076179"/>
    <lineage>
        <taxon>unclassified sequences</taxon>
        <taxon>metagenomes</taxon>
        <taxon>ecological metagenomes</taxon>
    </lineage>
</organism>
<evidence type="ECO:0000256" key="7">
    <source>
        <dbReference type="ARBA" id="ARBA00022777"/>
    </source>
</evidence>
<dbReference type="GO" id="GO:0004385">
    <property type="term" value="F:GMP kinase activity"/>
    <property type="evidence" value="ECO:0007669"/>
    <property type="project" value="UniProtKB-EC"/>
</dbReference>
<evidence type="ECO:0000313" key="10">
    <source>
        <dbReference type="EMBL" id="MPL60500.1"/>
    </source>
</evidence>
<keyword evidence="4" id="KW-0963">Cytoplasm</keyword>
<evidence type="ECO:0000256" key="5">
    <source>
        <dbReference type="ARBA" id="ARBA00022679"/>
    </source>
</evidence>
<dbReference type="CDD" id="cd00071">
    <property type="entry name" value="GMPK"/>
    <property type="match status" value="1"/>
</dbReference>
<comment type="caution">
    <text evidence="10">The sequence shown here is derived from an EMBL/GenBank/DDBJ whole genome shotgun (WGS) entry which is preliminary data.</text>
</comment>
<accession>A0A644T0M8</accession>
<dbReference type="PROSITE" id="PS50052">
    <property type="entry name" value="GUANYLATE_KINASE_2"/>
    <property type="match status" value="1"/>
</dbReference>
<dbReference type="SMART" id="SM00072">
    <property type="entry name" value="GuKc"/>
    <property type="match status" value="1"/>
</dbReference>
<name>A0A644T0M8_9ZZZZ</name>
<dbReference type="InterPro" id="IPR027417">
    <property type="entry name" value="P-loop_NTPase"/>
</dbReference>
<evidence type="ECO:0000256" key="6">
    <source>
        <dbReference type="ARBA" id="ARBA00022741"/>
    </source>
</evidence>
<dbReference type="FunFam" id="3.40.50.300:FF:000855">
    <property type="entry name" value="Guanylate kinase"/>
    <property type="match status" value="1"/>
</dbReference>
<dbReference type="InterPro" id="IPR017665">
    <property type="entry name" value="Guanylate_kinase"/>
</dbReference>
<proteinExistence type="inferred from homology"/>
<gene>
    <name evidence="10" type="primary">gmk_3</name>
    <name evidence="10" type="ORF">SDC9_06061</name>
</gene>
<dbReference type="InterPro" id="IPR008145">
    <property type="entry name" value="GK/Ca_channel_bsu"/>
</dbReference>
<protein>
    <recommendedName>
        <fullName evidence="3">guanylate kinase</fullName>
        <ecNumber evidence="3">2.7.4.8</ecNumber>
    </recommendedName>
</protein>
<keyword evidence="7 10" id="KW-0418">Kinase</keyword>
<evidence type="ECO:0000256" key="2">
    <source>
        <dbReference type="ARBA" id="ARBA00005790"/>
    </source>
</evidence>
<evidence type="ECO:0000256" key="3">
    <source>
        <dbReference type="ARBA" id="ARBA00012961"/>
    </source>
</evidence>
<dbReference type="InterPro" id="IPR008144">
    <property type="entry name" value="Guanylate_kin-like_dom"/>
</dbReference>
<dbReference type="Gene3D" id="3.30.63.10">
    <property type="entry name" value="Guanylate Kinase phosphate binding domain"/>
    <property type="match status" value="1"/>
</dbReference>
<keyword evidence="8" id="KW-0067">ATP-binding</keyword>
<keyword evidence="6" id="KW-0547">Nucleotide-binding</keyword>
<dbReference type="NCBIfam" id="TIGR03263">
    <property type="entry name" value="guanyl_kin"/>
    <property type="match status" value="1"/>
</dbReference>
<evidence type="ECO:0000256" key="1">
    <source>
        <dbReference type="ARBA" id="ARBA00004496"/>
    </source>
</evidence>
<sequence>MIQQSSSSNEGSNNLTQPGILIVLSGPSGAGKGTICRELLRNCPNLHYSISATTRQPRPGETDGSNYLFMSHDKFRGMINDNDFLEWAEVYDNYYGTPRTYVMDLLNSGKDVILEIDTQGALQVKNKFPQGVFIYIMPPSLDELANRIHKRGTETIEAIKNRLGCVRNELSYVNNYNYIVVNDEVSKAVARVQSIIDAEKCHVSRNSNLIDKIYNLCSQ</sequence>
<dbReference type="GO" id="GO:0005524">
    <property type="term" value="F:ATP binding"/>
    <property type="evidence" value="ECO:0007669"/>
    <property type="project" value="UniProtKB-KW"/>
</dbReference>
<dbReference type="PROSITE" id="PS00856">
    <property type="entry name" value="GUANYLATE_KINASE_1"/>
    <property type="match status" value="1"/>
</dbReference>
<evidence type="ECO:0000259" key="9">
    <source>
        <dbReference type="PROSITE" id="PS50052"/>
    </source>
</evidence>